<accession>A0AAJ0MCI7</accession>
<dbReference type="AlphaFoldDB" id="A0AAJ0MCI7"/>
<evidence type="ECO:0000313" key="3">
    <source>
        <dbReference type="Proteomes" id="UP001275084"/>
    </source>
</evidence>
<dbReference type="EMBL" id="JAUIQD010000005">
    <property type="protein sequence ID" value="KAK3349240.1"/>
    <property type="molecule type" value="Genomic_DNA"/>
</dbReference>
<protein>
    <submittedName>
        <fullName evidence="2">Uncharacterized protein</fullName>
    </submittedName>
</protein>
<dbReference type="Proteomes" id="UP001275084">
    <property type="component" value="Unassembled WGS sequence"/>
</dbReference>
<reference evidence="2" key="2">
    <citation type="submission" date="2023-06" db="EMBL/GenBank/DDBJ databases">
        <authorList>
            <consortium name="Lawrence Berkeley National Laboratory"/>
            <person name="Haridas S."/>
            <person name="Hensen N."/>
            <person name="Bonometti L."/>
            <person name="Westerberg I."/>
            <person name="Brannstrom I.O."/>
            <person name="Guillou S."/>
            <person name="Cros-Aarteil S."/>
            <person name="Calhoun S."/>
            <person name="Kuo A."/>
            <person name="Mondo S."/>
            <person name="Pangilinan J."/>
            <person name="Riley R."/>
            <person name="Labutti K."/>
            <person name="Andreopoulos B."/>
            <person name="Lipzen A."/>
            <person name="Chen C."/>
            <person name="Yanf M."/>
            <person name="Daum C."/>
            <person name="Ng V."/>
            <person name="Clum A."/>
            <person name="Steindorff A."/>
            <person name="Ohm R."/>
            <person name="Martin F."/>
            <person name="Silar P."/>
            <person name="Natvig D."/>
            <person name="Lalanne C."/>
            <person name="Gautier V."/>
            <person name="Ament-Velasquez S.L."/>
            <person name="Kruys A."/>
            <person name="Hutchinson M.I."/>
            <person name="Powell A.J."/>
            <person name="Barry K."/>
            <person name="Miller A.N."/>
            <person name="Grigoriev I.V."/>
            <person name="Debuchy R."/>
            <person name="Gladieux P."/>
            <person name="Thoren M.H."/>
            <person name="Johannesson H."/>
        </authorList>
    </citation>
    <scope>NUCLEOTIDE SEQUENCE</scope>
    <source>
        <strain evidence="2">CBS 955.72</strain>
    </source>
</reference>
<proteinExistence type="predicted"/>
<gene>
    <name evidence="2" type="ORF">B0T25DRAFT_547515</name>
</gene>
<sequence length="75" mass="8432">MVRVLGASRSLLGLTNYFLPSSLAIPKTFSFLDNAQTEFVPALIATPRFPLVSSPHNRENIFPKPRRPADHRDQL</sequence>
<name>A0AAJ0MCI7_9PEZI</name>
<feature type="region of interest" description="Disordered" evidence="1">
    <location>
        <begin position="55"/>
        <end position="75"/>
    </location>
</feature>
<comment type="caution">
    <text evidence="2">The sequence shown here is derived from an EMBL/GenBank/DDBJ whole genome shotgun (WGS) entry which is preliminary data.</text>
</comment>
<organism evidence="2 3">
    <name type="scientific">Lasiosphaeria hispida</name>
    <dbReference type="NCBI Taxonomy" id="260671"/>
    <lineage>
        <taxon>Eukaryota</taxon>
        <taxon>Fungi</taxon>
        <taxon>Dikarya</taxon>
        <taxon>Ascomycota</taxon>
        <taxon>Pezizomycotina</taxon>
        <taxon>Sordariomycetes</taxon>
        <taxon>Sordariomycetidae</taxon>
        <taxon>Sordariales</taxon>
        <taxon>Lasiosphaeriaceae</taxon>
        <taxon>Lasiosphaeria</taxon>
    </lineage>
</organism>
<evidence type="ECO:0000256" key="1">
    <source>
        <dbReference type="SAM" id="MobiDB-lite"/>
    </source>
</evidence>
<evidence type="ECO:0000313" key="2">
    <source>
        <dbReference type="EMBL" id="KAK3349240.1"/>
    </source>
</evidence>
<keyword evidence="3" id="KW-1185">Reference proteome</keyword>
<feature type="non-terminal residue" evidence="2">
    <location>
        <position position="75"/>
    </location>
</feature>
<feature type="compositionally biased region" description="Basic and acidic residues" evidence="1">
    <location>
        <begin position="56"/>
        <end position="75"/>
    </location>
</feature>
<reference evidence="2" key="1">
    <citation type="journal article" date="2023" name="Mol. Phylogenet. Evol.">
        <title>Genome-scale phylogeny and comparative genomics of the fungal order Sordariales.</title>
        <authorList>
            <person name="Hensen N."/>
            <person name="Bonometti L."/>
            <person name="Westerberg I."/>
            <person name="Brannstrom I.O."/>
            <person name="Guillou S."/>
            <person name="Cros-Aarteil S."/>
            <person name="Calhoun S."/>
            <person name="Haridas S."/>
            <person name="Kuo A."/>
            <person name="Mondo S."/>
            <person name="Pangilinan J."/>
            <person name="Riley R."/>
            <person name="LaButti K."/>
            <person name="Andreopoulos B."/>
            <person name="Lipzen A."/>
            <person name="Chen C."/>
            <person name="Yan M."/>
            <person name="Daum C."/>
            <person name="Ng V."/>
            <person name="Clum A."/>
            <person name="Steindorff A."/>
            <person name="Ohm R.A."/>
            <person name="Martin F."/>
            <person name="Silar P."/>
            <person name="Natvig D.O."/>
            <person name="Lalanne C."/>
            <person name="Gautier V."/>
            <person name="Ament-Velasquez S.L."/>
            <person name="Kruys A."/>
            <person name="Hutchinson M.I."/>
            <person name="Powell A.J."/>
            <person name="Barry K."/>
            <person name="Miller A.N."/>
            <person name="Grigoriev I.V."/>
            <person name="Debuchy R."/>
            <person name="Gladieux P."/>
            <person name="Hiltunen Thoren M."/>
            <person name="Johannesson H."/>
        </authorList>
    </citation>
    <scope>NUCLEOTIDE SEQUENCE</scope>
    <source>
        <strain evidence="2">CBS 955.72</strain>
    </source>
</reference>